<gene>
    <name evidence="1" type="ORF">NZD89_28510</name>
</gene>
<evidence type="ECO:0000313" key="2">
    <source>
        <dbReference type="Proteomes" id="UP001164761"/>
    </source>
</evidence>
<proteinExistence type="predicted"/>
<keyword evidence="2" id="KW-1185">Reference proteome</keyword>
<dbReference type="RefSeq" id="WP_268008675.1">
    <property type="nucleotide sequence ID" value="NZ_BSUT01000003.1"/>
</dbReference>
<organism evidence="1 2">
    <name type="scientific">Alicyclobacillus fastidiosus</name>
    <dbReference type="NCBI Taxonomy" id="392011"/>
    <lineage>
        <taxon>Bacteria</taxon>
        <taxon>Bacillati</taxon>
        <taxon>Bacillota</taxon>
        <taxon>Bacilli</taxon>
        <taxon>Bacillales</taxon>
        <taxon>Alicyclobacillaceae</taxon>
        <taxon>Alicyclobacillus</taxon>
    </lineage>
</organism>
<reference evidence="1" key="1">
    <citation type="submission" date="2022-08" db="EMBL/GenBank/DDBJ databases">
        <title>Alicyclobacillus fastidiosus DSM 17978, complete genome.</title>
        <authorList>
            <person name="Wang Q."/>
            <person name="Cai R."/>
            <person name="Wang Z."/>
        </authorList>
    </citation>
    <scope>NUCLEOTIDE SEQUENCE</scope>
    <source>
        <strain evidence="1">DSM 17978</strain>
        <plasmid evidence="1">unnamed1</plasmid>
    </source>
</reference>
<dbReference type="Proteomes" id="UP001164761">
    <property type="component" value="Plasmid unnamed1"/>
</dbReference>
<name>A0ABY6ZPM8_9BACL</name>
<accession>A0ABY6ZPM8</accession>
<protein>
    <submittedName>
        <fullName evidence="1">Uncharacterized protein</fullName>
    </submittedName>
</protein>
<dbReference type="EMBL" id="CP104068">
    <property type="protein sequence ID" value="WAH44802.1"/>
    <property type="molecule type" value="Genomic_DNA"/>
</dbReference>
<keyword evidence="1" id="KW-0614">Plasmid</keyword>
<geneLocation type="plasmid" evidence="1 2">
    <name>unnamed1</name>
</geneLocation>
<evidence type="ECO:0000313" key="1">
    <source>
        <dbReference type="EMBL" id="WAH44802.1"/>
    </source>
</evidence>
<sequence length="54" mass="6160">MPKTNLADVRAILTQHMMDTFAFEEMGGFSADEALSWFRDQVIPDVETILSQRV</sequence>